<organism evidence="2 3">
    <name type="scientific">Thalassiosira oceanica</name>
    <name type="common">Marine diatom</name>
    <dbReference type="NCBI Taxonomy" id="159749"/>
    <lineage>
        <taxon>Eukaryota</taxon>
        <taxon>Sar</taxon>
        <taxon>Stramenopiles</taxon>
        <taxon>Ochrophyta</taxon>
        <taxon>Bacillariophyta</taxon>
        <taxon>Coscinodiscophyceae</taxon>
        <taxon>Thalassiosirophycidae</taxon>
        <taxon>Thalassiosirales</taxon>
        <taxon>Thalassiosiraceae</taxon>
        <taxon>Thalassiosira</taxon>
    </lineage>
</organism>
<proteinExistence type="predicted"/>
<evidence type="ECO:0000313" key="2">
    <source>
        <dbReference type="EMBL" id="EJK70744.1"/>
    </source>
</evidence>
<evidence type="ECO:0008006" key="4">
    <source>
        <dbReference type="Google" id="ProtNLM"/>
    </source>
</evidence>
<dbReference type="AlphaFoldDB" id="K0T0P5"/>
<dbReference type="EMBL" id="AGNL01008104">
    <property type="protein sequence ID" value="EJK70744.1"/>
    <property type="molecule type" value="Genomic_DNA"/>
</dbReference>
<feature type="compositionally biased region" description="Basic and acidic residues" evidence="1">
    <location>
        <begin position="128"/>
        <end position="146"/>
    </location>
</feature>
<dbReference type="Proteomes" id="UP000266841">
    <property type="component" value="Unassembled WGS sequence"/>
</dbReference>
<feature type="non-terminal residue" evidence="2">
    <location>
        <position position="462"/>
    </location>
</feature>
<evidence type="ECO:0000256" key="1">
    <source>
        <dbReference type="SAM" id="MobiDB-lite"/>
    </source>
</evidence>
<sequence length="462" mass="49601">MTGRTGSLAEVERLAKHKAGNIKQRFLFCYLPMPEAGWKLGTGGGLAPTSGILTALPKRADLDATSGPGGPHVWRGSYVLGPTAGKQARPVEAPDVGLRATRRAEEAIVTRHFESRWDGSKARRRGQSRREGERGRDVSPRATGRDGDIVTTTFVQLTVLHWGVFLWSPLQVGVEKATSKPAVAIVPRDSLGSAITTDSNAPAEVMASVPFVVRSPDDSTETEETFGLDLSSTELQANPQPEPMPEPTAITAFGTRRRAIQTPDTSIAPSAHHHGFAIVDNYFDIGAGICLDSSGQQFPSIEFESINSLQYCAAKCQTLGNLGYHPGFSFSGSTCYCHFNAGKGPDDGTDLVAFDNGIGSNGIGPVHKVNKDPSVLTWACYSHDGFAPDDYDYVGRGDCLDERGDVYSYVNFVDSNSIEICSRVCPLYGNARSQVGFTFIGTACRCHYTDGQGPDGNIETNL</sequence>
<protein>
    <recommendedName>
        <fullName evidence="4">WSC domain-containing protein</fullName>
    </recommendedName>
</protein>
<reference evidence="2 3" key="1">
    <citation type="journal article" date="2012" name="Genome Biol.">
        <title>Genome and low-iron response of an oceanic diatom adapted to chronic iron limitation.</title>
        <authorList>
            <person name="Lommer M."/>
            <person name="Specht M."/>
            <person name="Roy A.S."/>
            <person name="Kraemer L."/>
            <person name="Andreson R."/>
            <person name="Gutowska M.A."/>
            <person name="Wolf J."/>
            <person name="Bergner S.V."/>
            <person name="Schilhabel M.B."/>
            <person name="Klostermeier U.C."/>
            <person name="Beiko R.G."/>
            <person name="Rosenstiel P."/>
            <person name="Hippler M."/>
            <person name="Laroche J."/>
        </authorList>
    </citation>
    <scope>NUCLEOTIDE SEQUENCE [LARGE SCALE GENOMIC DNA]</scope>
    <source>
        <strain evidence="2 3">CCMP1005</strain>
    </source>
</reference>
<name>K0T0P5_THAOC</name>
<accession>K0T0P5</accession>
<comment type="caution">
    <text evidence="2">The sequence shown here is derived from an EMBL/GenBank/DDBJ whole genome shotgun (WGS) entry which is preliminary data.</text>
</comment>
<keyword evidence="3" id="KW-1185">Reference proteome</keyword>
<evidence type="ECO:0000313" key="3">
    <source>
        <dbReference type="Proteomes" id="UP000266841"/>
    </source>
</evidence>
<gene>
    <name evidence="2" type="ORF">THAOC_07872</name>
</gene>
<feature type="region of interest" description="Disordered" evidence="1">
    <location>
        <begin position="116"/>
        <end position="146"/>
    </location>
</feature>